<feature type="transmembrane region" description="Helical" evidence="8">
    <location>
        <begin position="81"/>
        <end position="105"/>
    </location>
</feature>
<dbReference type="SUPFAM" id="SSF144091">
    <property type="entry name" value="Rhomboid-like"/>
    <property type="match status" value="1"/>
</dbReference>
<proteinExistence type="predicted"/>
<dbReference type="Pfam" id="PF01694">
    <property type="entry name" value="Rhomboid"/>
    <property type="match status" value="1"/>
</dbReference>
<dbReference type="GO" id="GO:0006508">
    <property type="term" value="P:proteolysis"/>
    <property type="evidence" value="ECO:0007669"/>
    <property type="project" value="UniProtKB-KW"/>
</dbReference>
<evidence type="ECO:0000313" key="11">
    <source>
        <dbReference type="Proteomes" id="UP001597135"/>
    </source>
</evidence>
<organism evidence="10 11">
    <name type="scientific">Litorisediminicola beolgyonensis</name>
    <dbReference type="NCBI Taxonomy" id="1173614"/>
    <lineage>
        <taxon>Bacteria</taxon>
        <taxon>Pseudomonadati</taxon>
        <taxon>Pseudomonadota</taxon>
        <taxon>Alphaproteobacteria</taxon>
        <taxon>Rhodobacterales</taxon>
        <taxon>Paracoccaceae</taxon>
        <taxon>Litorisediminicola</taxon>
    </lineage>
</organism>
<keyword evidence="11" id="KW-1185">Reference proteome</keyword>
<feature type="domain" description="Peptidase S54 rhomboid" evidence="9">
    <location>
        <begin position="76"/>
        <end position="216"/>
    </location>
</feature>
<dbReference type="RefSeq" id="WP_386803242.1">
    <property type="nucleotide sequence ID" value="NZ_JBHTMU010000015.1"/>
</dbReference>
<sequence>MAFDPDHNASPVNPLPSVVVALFLAIVLVEAAFSLGARGLIGGPGAVGWRLMALERFAFSGPVLDWMIQTRQAPPEHLLRFVTYSFVHGAFTSTLFACVMLLAIGKMVAETLGQGRMLAIFFVSAFVGALAYGLLLDDGRPLFGAFPAIYGLIGAFTYLLWLKLGQMGEAQIRAFSLIGVLLGLQLIFGLLFGGGLYWVAEIGGFVAGFALTTVLVPGGWARLRQRLRR</sequence>
<keyword evidence="7 8" id="KW-0472">Membrane</keyword>
<dbReference type="EC" id="3.4.21.-" evidence="10"/>
<dbReference type="InterPro" id="IPR035952">
    <property type="entry name" value="Rhomboid-like_sf"/>
</dbReference>
<gene>
    <name evidence="10" type="ORF">ACFQ4E_10390</name>
</gene>
<keyword evidence="6 8" id="KW-1133">Transmembrane helix</keyword>
<dbReference type="EMBL" id="JBHTMU010000015">
    <property type="protein sequence ID" value="MFD1342828.1"/>
    <property type="molecule type" value="Genomic_DNA"/>
</dbReference>
<evidence type="ECO:0000259" key="9">
    <source>
        <dbReference type="Pfam" id="PF01694"/>
    </source>
</evidence>
<evidence type="ECO:0000256" key="6">
    <source>
        <dbReference type="ARBA" id="ARBA00022989"/>
    </source>
</evidence>
<feature type="transmembrane region" description="Helical" evidence="8">
    <location>
        <begin position="117"/>
        <end position="136"/>
    </location>
</feature>
<evidence type="ECO:0000256" key="7">
    <source>
        <dbReference type="ARBA" id="ARBA00023136"/>
    </source>
</evidence>
<evidence type="ECO:0000256" key="4">
    <source>
        <dbReference type="ARBA" id="ARBA00022801"/>
    </source>
</evidence>
<keyword evidence="5" id="KW-0720">Serine protease</keyword>
<feature type="transmembrane region" description="Helical" evidence="8">
    <location>
        <begin position="174"/>
        <end position="199"/>
    </location>
</feature>
<name>A0ABW3ZJH5_9RHOB</name>
<dbReference type="InterPro" id="IPR022764">
    <property type="entry name" value="Peptidase_S54_rhomboid_dom"/>
</dbReference>
<reference evidence="11" key="1">
    <citation type="journal article" date="2019" name="Int. J. Syst. Evol. Microbiol.">
        <title>The Global Catalogue of Microorganisms (GCM) 10K type strain sequencing project: providing services to taxonomists for standard genome sequencing and annotation.</title>
        <authorList>
            <consortium name="The Broad Institute Genomics Platform"/>
            <consortium name="The Broad Institute Genome Sequencing Center for Infectious Disease"/>
            <person name="Wu L."/>
            <person name="Ma J."/>
        </authorList>
    </citation>
    <scope>NUCLEOTIDE SEQUENCE [LARGE SCALE GENOMIC DNA]</scope>
    <source>
        <strain evidence="11">CCUG 62953</strain>
    </source>
</reference>
<keyword evidence="3 8" id="KW-0812">Transmembrane</keyword>
<feature type="transmembrane region" description="Helical" evidence="8">
    <location>
        <begin position="205"/>
        <end position="223"/>
    </location>
</feature>
<comment type="subcellular location">
    <subcellularLocation>
        <location evidence="1">Membrane</location>
        <topology evidence="1">Multi-pass membrane protein</topology>
    </subcellularLocation>
</comment>
<dbReference type="Proteomes" id="UP001597135">
    <property type="component" value="Unassembled WGS sequence"/>
</dbReference>
<evidence type="ECO:0000256" key="5">
    <source>
        <dbReference type="ARBA" id="ARBA00022825"/>
    </source>
</evidence>
<evidence type="ECO:0000313" key="10">
    <source>
        <dbReference type="EMBL" id="MFD1342828.1"/>
    </source>
</evidence>
<evidence type="ECO:0000256" key="3">
    <source>
        <dbReference type="ARBA" id="ARBA00022692"/>
    </source>
</evidence>
<dbReference type="InterPro" id="IPR002610">
    <property type="entry name" value="Peptidase_S54_rhomboid-like"/>
</dbReference>
<evidence type="ECO:0000256" key="8">
    <source>
        <dbReference type="SAM" id="Phobius"/>
    </source>
</evidence>
<feature type="transmembrane region" description="Helical" evidence="8">
    <location>
        <begin position="142"/>
        <end position="162"/>
    </location>
</feature>
<dbReference type="PANTHER" id="PTHR22936">
    <property type="entry name" value="RHOMBOID-RELATED"/>
    <property type="match status" value="1"/>
</dbReference>
<keyword evidence="4 10" id="KW-0378">Hydrolase</keyword>
<accession>A0ABW3ZJH5</accession>
<protein>
    <submittedName>
        <fullName evidence="10">Rhomboid family intramembrane serine protease</fullName>
        <ecNumber evidence="10">3.4.21.-</ecNumber>
    </submittedName>
</protein>
<feature type="transmembrane region" description="Helical" evidence="8">
    <location>
        <begin position="53"/>
        <end position="69"/>
    </location>
</feature>
<dbReference type="GO" id="GO:0008233">
    <property type="term" value="F:peptidase activity"/>
    <property type="evidence" value="ECO:0007669"/>
    <property type="project" value="UniProtKB-KW"/>
</dbReference>
<keyword evidence="2 10" id="KW-0645">Protease</keyword>
<evidence type="ECO:0000256" key="2">
    <source>
        <dbReference type="ARBA" id="ARBA00022670"/>
    </source>
</evidence>
<evidence type="ECO:0000256" key="1">
    <source>
        <dbReference type="ARBA" id="ARBA00004141"/>
    </source>
</evidence>
<feature type="transmembrane region" description="Helical" evidence="8">
    <location>
        <begin position="20"/>
        <end position="41"/>
    </location>
</feature>
<dbReference type="PANTHER" id="PTHR22936:SF69">
    <property type="entry name" value="RHOMBOID-LIKE PROTEIN"/>
    <property type="match status" value="1"/>
</dbReference>
<comment type="caution">
    <text evidence="10">The sequence shown here is derived from an EMBL/GenBank/DDBJ whole genome shotgun (WGS) entry which is preliminary data.</text>
</comment>
<dbReference type="Gene3D" id="1.20.1540.10">
    <property type="entry name" value="Rhomboid-like"/>
    <property type="match status" value="1"/>
</dbReference>